<protein>
    <recommendedName>
        <fullName evidence="2">Anaphase-promoting complex subunit 4 WD40 domain-containing protein</fullName>
    </recommendedName>
</protein>
<evidence type="ECO:0008006" key="2">
    <source>
        <dbReference type="Google" id="ProtNLM"/>
    </source>
</evidence>
<dbReference type="AlphaFoldDB" id="X1MHF9"/>
<gene>
    <name evidence="1" type="ORF">S06H3_34616</name>
</gene>
<sequence>AEIAWSVPLGGRLRTNLAAITLPNGTLAIGAGREGKVLRIWLPE</sequence>
<feature type="non-terminal residue" evidence="1">
    <location>
        <position position="1"/>
    </location>
</feature>
<dbReference type="EMBL" id="BARV01020797">
    <property type="protein sequence ID" value="GAI31072.1"/>
    <property type="molecule type" value="Genomic_DNA"/>
</dbReference>
<name>X1MHF9_9ZZZZ</name>
<evidence type="ECO:0000313" key="1">
    <source>
        <dbReference type="EMBL" id="GAI31072.1"/>
    </source>
</evidence>
<proteinExistence type="predicted"/>
<comment type="caution">
    <text evidence="1">The sequence shown here is derived from an EMBL/GenBank/DDBJ whole genome shotgun (WGS) entry which is preliminary data.</text>
</comment>
<accession>X1MHF9</accession>
<organism evidence="1">
    <name type="scientific">marine sediment metagenome</name>
    <dbReference type="NCBI Taxonomy" id="412755"/>
    <lineage>
        <taxon>unclassified sequences</taxon>
        <taxon>metagenomes</taxon>
        <taxon>ecological metagenomes</taxon>
    </lineage>
</organism>
<reference evidence="1" key="1">
    <citation type="journal article" date="2014" name="Front. Microbiol.">
        <title>High frequency of phylogenetically diverse reductive dehalogenase-homologous genes in deep subseafloor sedimentary metagenomes.</title>
        <authorList>
            <person name="Kawai M."/>
            <person name="Futagami T."/>
            <person name="Toyoda A."/>
            <person name="Takaki Y."/>
            <person name="Nishi S."/>
            <person name="Hori S."/>
            <person name="Arai W."/>
            <person name="Tsubouchi T."/>
            <person name="Morono Y."/>
            <person name="Uchiyama I."/>
            <person name="Ito T."/>
            <person name="Fujiyama A."/>
            <person name="Inagaki F."/>
            <person name="Takami H."/>
        </authorList>
    </citation>
    <scope>NUCLEOTIDE SEQUENCE</scope>
    <source>
        <strain evidence="1">Expedition CK06-06</strain>
    </source>
</reference>